<keyword evidence="5" id="KW-1185">Reference proteome</keyword>
<protein>
    <submittedName>
        <fullName evidence="4">Thiopurine S-methyltransferase</fullName>
    </submittedName>
</protein>
<evidence type="ECO:0000256" key="1">
    <source>
        <dbReference type="ARBA" id="ARBA00022603"/>
    </source>
</evidence>
<gene>
    <name evidence="4" type="ORF">ElyMa_004963200</name>
</gene>
<sequence length="172" mass="19484">FADQGIETVGLDAIRIPLEQFFTEHNMEWEESDAPTLGPDAKLFSSKADPIKLYCGDIVNFSVDVAGQFDAVWDRGSISAINREDVDKYVNLMKNLVKPGGRIIMEVVQYDVSIMDDVDRPSRSKPPPPFPLFEEDLNRLYGPEFSVQFLEREGRKLAGKDIEQSLFLLIKN</sequence>
<keyword evidence="2" id="KW-0808">Transferase</keyword>
<keyword evidence="3" id="KW-0949">S-adenosyl-L-methionine</keyword>
<dbReference type="PANTHER" id="PTHR10259">
    <property type="entry name" value="THIOPURINE S-METHYLTRANSFERASE"/>
    <property type="match status" value="1"/>
</dbReference>
<evidence type="ECO:0000313" key="4">
    <source>
        <dbReference type="EMBL" id="GFS16719.1"/>
    </source>
</evidence>
<proteinExistence type="predicted"/>
<dbReference type="AlphaFoldDB" id="A0AAV4J415"/>
<dbReference type="InterPro" id="IPR029063">
    <property type="entry name" value="SAM-dependent_MTases_sf"/>
</dbReference>
<dbReference type="PANTHER" id="PTHR10259:SF11">
    <property type="entry name" value="THIOPURINE S-METHYLTRANSFERASE"/>
    <property type="match status" value="1"/>
</dbReference>
<dbReference type="GO" id="GO:0032259">
    <property type="term" value="P:methylation"/>
    <property type="evidence" value="ECO:0007669"/>
    <property type="project" value="UniProtKB-KW"/>
</dbReference>
<dbReference type="Pfam" id="PF05724">
    <property type="entry name" value="TPMT"/>
    <property type="match status" value="1"/>
</dbReference>
<evidence type="ECO:0000256" key="2">
    <source>
        <dbReference type="ARBA" id="ARBA00022679"/>
    </source>
</evidence>
<evidence type="ECO:0000313" key="5">
    <source>
        <dbReference type="Proteomes" id="UP000762676"/>
    </source>
</evidence>
<dbReference type="EMBL" id="BMAT01009949">
    <property type="protein sequence ID" value="GFS16719.1"/>
    <property type="molecule type" value="Genomic_DNA"/>
</dbReference>
<dbReference type="PROSITE" id="PS51585">
    <property type="entry name" value="SAM_MT_TPMT"/>
    <property type="match status" value="1"/>
</dbReference>
<dbReference type="Gene3D" id="3.40.50.150">
    <property type="entry name" value="Vaccinia Virus protein VP39"/>
    <property type="match status" value="1"/>
</dbReference>
<accession>A0AAV4J415</accession>
<evidence type="ECO:0000256" key="3">
    <source>
        <dbReference type="ARBA" id="ARBA00022691"/>
    </source>
</evidence>
<dbReference type="InterPro" id="IPR008854">
    <property type="entry name" value="TPMT"/>
</dbReference>
<name>A0AAV4J415_9GAST</name>
<reference evidence="4 5" key="1">
    <citation type="journal article" date="2021" name="Elife">
        <title>Chloroplast acquisition without the gene transfer in kleptoplastic sea slugs, Plakobranchus ocellatus.</title>
        <authorList>
            <person name="Maeda T."/>
            <person name="Takahashi S."/>
            <person name="Yoshida T."/>
            <person name="Shimamura S."/>
            <person name="Takaki Y."/>
            <person name="Nagai Y."/>
            <person name="Toyoda A."/>
            <person name="Suzuki Y."/>
            <person name="Arimoto A."/>
            <person name="Ishii H."/>
            <person name="Satoh N."/>
            <person name="Nishiyama T."/>
            <person name="Hasebe M."/>
            <person name="Maruyama T."/>
            <person name="Minagawa J."/>
            <person name="Obokata J."/>
            <person name="Shigenobu S."/>
        </authorList>
    </citation>
    <scope>NUCLEOTIDE SEQUENCE [LARGE SCALE GENOMIC DNA]</scope>
</reference>
<organism evidence="4 5">
    <name type="scientific">Elysia marginata</name>
    <dbReference type="NCBI Taxonomy" id="1093978"/>
    <lineage>
        <taxon>Eukaryota</taxon>
        <taxon>Metazoa</taxon>
        <taxon>Spiralia</taxon>
        <taxon>Lophotrochozoa</taxon>
        <taxon>Mollusca</taxon>
        <taxon>Gastropoda</taxon>
        <taxon>Heterobranchia</taxon>
        <taxon>Euthyneura</taxon>
        <taxon>Panpulmonata</taxon>
        <taxon>Sacoglossa</taxon>
        <taxon>Placobranchoidea</taxon>
        <taxon>Plakobranchidae</taxon>
        <taxon>Elysia</taxon>
    </lineage>
</organism>
<dbReference type="Proteomes" id="UP000762676">
    <property type="component" value="Unassembled WGS sequence"/>
</dbReference>
<dbReference type="GO" id="GO:0008119">
    <property type="term" value="F:thiopurine S-methyltransferase activity"/>
    <property type="evidence" value="ECO:0007669"/>
    <property type="project" value="TreeGrafter"/>
</dbReference>
<feature type="non-terminal residue" evidence="4">
    <location>
        <position position="1"/>
    </location>
</feature>
<comment type="caution">
    <text evidence="4">The sequence shown here is derived from an EMBL/GenBank/DDBJ whole genome shotgun (WGS) entry which is preliminary data.</text>
</comment>
<dbReference type="SUPFAM" id="SSF53335">
    <property type="entry name" value="S-adenosyl-L-methionine-dependent methyltransferases"/>
    <property type="match status" value="1"/>
</dbReference>
<keyword evidence="1" id="KW-0489">Methyltransferase</keyword>